<evidence type="ECO:0000313" key="5">
    <source>
        <dbReference type="Proteomes" id="UP000001542"/>
    </source>
</evidence>
<dbReference type="VEuPathDB" id="TrichDB:TVAGG3_0301280"/>
<keyword evidence="5" id="KW-1185">Reference proteome</keyword>
<name>A2FH77_TRIV3</name>
<dbReference type="PANTHER" id="PTHR45703:SF22">
    <property type="entry name" value="DYNEIN CYTOPLASMIC 2 HEAVY CHAIN 1"/>
    <property type="match status" value="1"/>
</dbReference>
<dbReference type="GO" id="GO:0030286">
    <property type="term" value="C:dynein complex"/>
    <property type="evidence" value="ECO:0007669"/>
    <property type="project" value="InterPro"/>
</dbReference>
<reference evidence="4" key="2">
    <citation type="journal article" date="2007" name="Science">
        <title>Draft genome sequence of the sexually transmitted pathogen Trichomonas vaginalis.</title>
        <authorList>
            <person name="Carlton J.M."/>
            <person name="Hirt R.P."/>
            <person name="Silva J.C."/>
            <person name="Delcher A.L."/>
            <person name="Schatz M."/>
            <person name="Zhao Q."/>
            <person name="Wortman J.R."/>
            <person name="Bidwell S.L."/>
            <person name="Alsmark U.C.M."/>
            <person name="Besteiro S."/>
            <person name="Sicheritz-Ponten T."/>
            <person name="Noel C.J."/>
            <person name="Dacks J.B."/>
            <person name="Foster P.G."/>
            <person name="Simillion C."/>
            <person name="Van de Peer Y."/>
            <person name="Miranda-Saavedra D."/>
            <person name="Barton G.J."/>
            <person name="Westrop G.D."/>
            <person name="Mueller S."/>
            <person name="Dessi D."/>
            <person name="Fiori P.L."/>
            <person name="Ren Q."/>
            <person name="Paulsen I."/>
            <person name="Zhang H."/>
            <person name="Bastida-Corcuera F.D."/>
            <person name="Simoes-Barbosa A."/>
            <person name="Brown M.T."/>
            <person name="Hayes R.D."/>
            <person name="Mukherjee M."/>
            <person name="Okumura C.Y."/>
            <person name="Schneider R."/>
            <person name="Smith A.J."/>
            <person name="Vanacova S."/>
            <person name="Villalvazo M."/>
            <person name="Haas B.J."/>
            <person name="Pertea M."/>
            <person name="Feldblyum T.V."/>
            <person name="Utterback T.R."/>
            <person name="Shu C.L."/>
            <person name="Osoegawa K."/>
            <person name="de Jong P.J."/>
            <person name="Hrdy I."/>
            <person name="Horvathova L."/>
            <person name="Zubacova Z."/>
            <person name="Dolezal P."/>
            <person name="Malik S.B."/>
            <person name="Logsdon J.M. Jr."/>
            <person name="Henze K."/>
            <person name="Gupta A."/>
            <person name="Wang C.C."/>
            <person name="Dunne R.L."/>
            <person name="Upcroft J.A."/>
            <person name="Upcroft P."/>
            <person name="White O."/>
            <person name="Salzberg S.L."/>
            <person name="Tang P."/>
            <person name="Chiu C.-H."/>
            <person name="Lee Y.-S."/>
            <person name="Embley T.M."/>
            <person name="Coombs G.H."/>
            <person name="Mottram J.C."/>
            <person name="Tachezy J."/>
            <person name="Fraser-Liggett C.M."/>
            <person name="Johnson P.J."/>
        </authorList>
    </citation>
    <scope>NUCLEOTIDE SEQUENCE [LARGE SCALE GENOMIC DNA]</scope>
    <source>
        <strain evidence="4">G3</strain>
    </source>
</reference>
<accession>A2FH77</accession>
<feature type="domain" description="Dynein heavy chain tail" evidence="2">
    <location>
        <begin position="47"/>
        <end position="457"/>
    </location>
</feature>
<dbReference type="InterPro" id="IPR013594">
    <property type="entry name" value="Dynein_heavy_tail"/>
</dbReference>
<dbReference type="OrthoDB" id="10252139at2759"/>
<protein>
    <submittedName>
        <fullName evidence="4">Uncharacterized protein</fullName>
    </submittedName>
</protein>
<reference evidence="4" key="1">
    <citation type="submission" date="2006-10" db="EMBL/GenBank/DDBJ databases">
        <authorList>
            <person name="Amadeo P."/>
            <person name="Zhao Q."/>
            <person name="Wortman J."/>
            <person name="Fraser-Liggett C."/>
            <person name="Carlton J."/>
        </authorList>
    </citation>
    <scope>NUCLEOTIDE SEQUENCE</scope>
    <source>
        <strain evidence="4">G3</strain>
    </source>
</reference>
<evidence type="ECO:0000256" key="1">
    <source>
        <dbReference type="SAM" id="Coils"/>
    </source>
</evidence>
<evidence type="ECO:0000313" key="4">
    <source>
        <dbReference type="EMBL" id="EAX95759.1"/>
    </source>
</evidence>
<dbReference type="Pfam" id="PF08393">
    <property type="entry name" value="DHC_N2"/>
    <property type="match status" value="1"/>
</dbReference>
<dbReference type="PANTHER" id="PTHR45703">
    <property type="entry name" value="DYNEIN HEAVY CHAIN"/>
    <property type="match status" value="1"/>
</dbReference>
<dbReference type="Proteomes" id="UP000001542">
    <property type="component" value="Unassembled WGS sequence"/>
</dbReference>
<gene>
    <name evidence="4" type="ORF">TVAG_105180</name>
</gene>
<dbReference type="Pfam" id="PF08385">
    <property type="entry name" value="DHC_N1"/>
    <property type="match status" value="1"/>
</dbReference>
<dbReference type="GO" id="GO:0045505">
    <property type="term" value="F:dynein intermediate chain binding"/>
    <property type="evidence" value="ECO:0007669"/>
    <property type="project" value="InterPro"/>
</dbReference>
<proteinExistence type="predicted"/>
<dbReference type="InterPro" id="IPR013602">
    <property type="entry name" value="Dynein_heavy_linker"/>
</dbReference>
<dbReference type="GO" id="GO:0051959">
    <property type="term" value="F:dynein light intermediate chain binding"/>
    <property type="evidence" value="ECO:0007669"/>
    <property type="project" value="InterPro"/>
</dbReference>
<dbReference type="eggNOG" id="KOG3595">
    <property type="taxonomic scope" value="Eukaryota"/>
</dbReference>
<feature type="coiled-coil region" evidence="1">
    <location>
        <begin position="790"/>
        <end position="853"/>
    </location>
</feature>
<dbReference type="InterPro" id="IPR026983">
    <property type="entry name" value="DHC"/>
</dbReference>
<dbReference type="GO" id="GO:0007018">
    <property type="term" value="P:microtubule-based movement"/>
    <property type="evidence" value="ECO:0007669"/>
    <property type="project" value="InterPro"/>
</dbReference>
<dbReference type="AlphaFoldDB" id="A2FH77"/>
<organism evidence="4 5">
    <name type="scientific">Trichomonas vaginalis (strain ATCC PRA-98 / G3)</name>
    <dbReference type="NCBI Taxonomy" id="412133"/>
    <lineage>
        <taxon>Eukaryota</taxon>
        <taxon>Metamonada</taxon>
        <taxon>Parabasalia</taxon>
        <taxon>Trichomonadida</taxon>
        <taxon>Trichomonadidae</taxon>
        <taxon>Trichomonas</taxon>
    </lineage>
</organism>
<dbReference type="InParanoid" id="A2FH77"/>
<evidence type="ECO:0000259" key="2">
    <source>
        <dbReference type="Pfam" id="PF08385"/>
    </source>
</evidence>
<dbReference type="EMBL" id="DS113790">
    <property type="protein sequence ID" value="EAX95759.1"/>
    <property type="molecule type" value="Genomic_DNA"/>
</dbReference>
<keyword evidence="1" id="KW-0175">Coiled coil</keyword>
<feature type="domain" description="Dynein heavy chain linker" evidence="3">
    <location>
        <begin position="910"/>
        <end position="1059"/>
    </location>
</feature>
<dbReference type="STRING" id="5722.A2FH77"/>
<evidence type="ECO:0000259" key="3">
    <source>
        <dbReference type="Pfam" id="PF08393"/>
    </source>
</evidence>
<sequence>MSSFEWKRAFGRDSALIQSVENNDALMDLFSQIDEEISKMNSYDANHITDISICVDNLSDNLSNLWEDSELTEIDQKTFVRMTMLMDKVIINTIDRIFDQLEIVSMKKGILKKIRSFVQSYIQSIERVTSPNTHTSKPWNMDKYTPKQMYALDTLIAKFKDEVVRIINDLSGLLDADEQDALHFSSIVNSASSLIPTKMLSIPNRIWEAQYKLFASRLVQAEKCAASKLHTQLMDSASSPEVILQIFKDHSALLTRPSAIQELGHEFSQASNYISTRAQKILNDIGKKRSNDTSVNNLIWYQQKKVIIQGYMKFVGSLPDSGSLSTELNTINDELKNFSQNMWNLWVNQIKTRISSSLRVPEDGSLVDFGANTGGNLEVKFTDDLFQFLQEANQLQAVKITLPPKISELVQRAEPLYKQALVMQRVSMFYNNMADRIIKYQRPMLLQPATEFEKLVKSVKSLNSTSAPKMLSALQLSLSNIMSQNSQISAENTTIQKKIKELFDVDLIDKRHKWTQSVQEMRQIVKSCVEKGFQNSQFWTLHLDSQIYKALRYQFRSSLLSISERTAQIDVSLIFADGRTQFRPTIQEVRRMYYQNVSDIFAFPRTFKGISNDSSFFAPISAQASDVILYVYEKGETNIRKFIEHQNSFKEWEVLAQNMDEAQKRCETIIELASDWKSNINLIPTRKESINKIEDTTVIGCFKIDNTQAKEGFRRLVSQFQSTLFVALRKTLRDEFERVEAFVKDGMSLVTGNFDTAEAIAESRSKFTELARNKVDTEMTFTSLEEKVNLLKMRESIDEETTEFNKLRQQWKELTEKMESFDANVASQFENVKNKMRDEFAQLKIEIHNFKLRWDEMKPHNVDMDDDSVVVSIPQTLKQFNEQAQQLHEKYDKLAKPLADFDENVQIEELEEFDKEFKQQEQAIDLLIEWRDTYTEIASQKWSEASAKLFHVEDFLNQWSQKITQLEYTSDAALYIDEKVKHYKSIYPFLKYARGDDWTDQHWAVFFRMVSLPPNQTAQDLLLGDIIEVGDQIQSNIKQIKELAERARGEKQLEHLLKKSDLGSQQQTSNGSNILSLKERHLSFKDGNKFCQIWQINSH</sequence>